<dbReference type="SUPFAM" id="SSF53756">
    <property type="entry name" value="UDP-Glycosyltransferase/glycogen phosphorylase"/>
    <property type="match status" value="1"/>
</dbReference>
<dbReference type="Proteomes" id="UP001157960">
    <property type="component" value="Unassembled WGS sequence"/>
</dbReference>
<feature type="domain" description="Glycosyl transferase family 1" evidence="1">
    <location>
        <begin position="206"/>
        <end position="356"/>
    </location>
</feature>
<accession>A0ABY1NQC0</accession>
<dbReference type="InterPro" id="IPR001296">
    <property type="entry name" value="Glyco_trans_1"/>
</dbReference>
<name>A0ABY1NQC0_9FLAO</name>
<organism evidence="2 3">
    <name type="scientific">Chryseobacterium profundimaris</name>
    <dbReference type="NCBI Taxonomy" id="1387275"/>
    <lineage>
        <taxon>Bacteria</taxon>
        <taxon>Pseudomonadati</taxon>
        <taxon>Bacteroidota</taxon>
        <taxon>Flavobacteriia</taxon>
        <taxon>Flavobacteriales</taxon>
        <taxon>Weeksellaceae</taxon>
        <taxon>Chryseobacterium group</taxon>
        <taxon>Chryseobacterium</taxon>
    </lineage>
</organism>
<evidence type="ECO:0000313" key="3">
    <source>
        <dbReference type="Proteomes" id="UP001157960"/>
    </source>
</evidence>
<dbReference type="CDD" id="cd03801">
    <property type="entry name" value="GT4_PimA-like"/>
    <property type="match status" value="1"/>
</dbReference>
<sequence>MSIVFINDHPFYVDKSKNIFTSGTLTSDVWSRFTDNFGKLTVVGRGVQLDNDSHRHKKADAENVQFDLFFEIKGGKDYFKYRKKIIEKLTPYILQSEYVVLRLPSNIGVIAADLCRKYNKKYFVEVVGCAYDSMWYFGNFQGKLLASITAANNKKAIRNADAAVYVTEKYLQNRYPNPNNQINASNVVIETFEENVLNKHLEYLQTDSEVKKIGMIGNISLPYKGYEVLFKALKDVNVKYELQIVGGGDSTWIKKLIEKFELEGKVILKGRINNREEIYEFLDGLDLYVQPSLTEGLPRSVIEAMARACPIVASKAGGIPELIPEEFTYNVKDSKHLSNLINIALNDINILKKMSSENFLRSKEYSFERINNRRYQFLQKIKNDIKNK</sequence>
<comment type="caution">
    <text evidence="2">The sequence shown here is derived from an EMBL/GenBank/DDBJ whole genome shotgun (WGS) entry which is preliminary data.</text>
</comment>
<evidence type="ECO:0000313" key="2">
    <source>
        <dbReference type="EMBL" id="SMP15494.1"/>
    </source>
</evidence>
<dbReference type="Gene3D" id="3.40.50.2000">
    <property type="entry name" value="Glycogen Phosphorylase B"/>
    <property type="match status" value="2"/>
</dbReference>
<proteinExistence type="predicted"/>
<dbReference type="RefSeq" id="WP_283421677.1">
    <property type="nucleotide sequence ID" value="NZ_FXTZ01000003.1"/>
</dbReference>
<keyword evidence="3" id="KW-1185">Reference proteome</keyword>
<dbReference type="PANTHER" id="PTHR12526">
    <property type="entry name" value="GLYCOSYLTRANSFERASE"/>
    <property type="match status" value="1"/>
</dbReference>
<gene>
    <name evidence="2" type="ORF">SAMN06264346_103157</name>
</gene>
<dbReference type="Pfam" id="PF00534">
    <property type="entry name" value="Glycos_transf_1"/>
    <property type="match status" value="1"/>
</dbReference>
<protein>
    <submittedName>
        <fullName evidence="2">Glycosyltransferase involved in cell wall bisynthesis</fullName>
    </submittedName>
</protein>
<evidence type="ECO:0000259" key="1">
    <source>
        <dbReference type="Pfam" id="PF00534"/>
    </source>
</evidence>
<dbReference type="EMBL" id="FXTZ01000003">
    <property type="protein sequence ID" value="SMP15494.1"/>
    <property type="molecule type" value="Genomic_DNA"/>
</dbReference>
<reference evidence="2 3" key="1">
    <citation type="submission" date="2017-05" db="EMBL/GenBank/DDBJ databases">
        <authorList>
            <person name="Varghese N."/>
            <person name="Submissions S."/>
        </authorList>
    </citation>
    <scope>NUCLEOTIDE SEQUENCE [LARGE SCALE GENOMIC DNA]</scope>
    <source>
        <strain evidence="2 3">DSM 28214</strain>
    </source>
</reference>